<protein>
    <submittedName>
        <fullName evidence="1">Uncharacterized protein</fullName>
    </submittedName>
</protein>
<reference evidence="1" key="1">
    <citation type="submission" date="2023-04" db="EMBL/GenBank/DDBJ databases">
        <authorList>
            <person name="Vijverberg K."/>
            <person name="Xiong W."/>
            <person name="Schranz E."/>
        </authorList>
    </citation>
    <scope>NUCLEOTIDE SEQUENCE</scope>
</reference>
<organism evidence="1 2">
    <name type="scientific">Lactuca saligna</name>
    <name type="common">Willowleaf lettuce</name>
    <dbReference type="NCBI Taxonomy" id="75948"/>
    <lineage>
        <taxon>Eukaryota</taxon>
        <taxon>Viridiplantae</taxon>
        <taxon>Streptophyta</taxon>
        <taxon>Embryophyta</taxon>
        <taxon>Tracheophyta</taxon>
        <taxon>Spermatophyta</taxon>
        <taxon>Magnoliopsida</taxon>
        <taxon>eudicotyledons</taxon>
        <taxon>Gunneridae</taxon>
        <taxon>Pentapetalae</taxon>
        <taxon>asterids</taxon>
        <taxon>campanulids</taxon>
        <taxon>Asterales</taxon>
        <taxon>Asteraceae</taxon>
        <taxon>Cichorioideae</taxon>
        <taxon>Cichorieae</taxon>
        <taxon>Lactucinae</taxon>
        <taxon>Lactuca</taxon>
    </lineage>
</organism>
<keyword evidence="2" id="KW-1185">Reference proteome</keyword>
<gene>
    <name evidence="1" type="ORF">LSALG_LOCUS8478</name>
</gene>
<dbReference type="EMBL" id="OX465077">
    <property type="protein sequence ID" value="CAI9268030.1"/>
    <property type="molecule type" value="Genomic_DNA"/>
</dbReference>
<evidence type="ECO:0000313" key="2">
    <source>
        <dbReference type="Proteomes" id="UP001177003"/>
    </source>
</evidence>
<dbReference type="AlphaFoldDB" id="A0AA35VKK0"/>
<evidence type="ECO:0000313" key="1">
    <source>
        <dbReference type="EMBL" id="CAI9268030.1"/>
    </source>
</evidence>
<dbReference type="Proteomes" id="UP001177003">
    <property type="component" value="Chromosome 1"/>
</dbReference>
<accession>A0AA35VKK0</accession>
<proteinExistence type="predicted"/>
<name>A0AA35VKK0_LACSI</name>
<sequence length="195" mass="22372">MQESGKTEEEIDKTLLWKKARELKTSGYESNVKMIVDKNDELQKSGSFGEVTCGTHNVLIEALGTGEQCGRIRWMGIFITPHQYFYLPKNVKYYLEIENERVDKQINKLEDDLEKLKRDENIQVMMEAILQGEALIPIPLEEEFIVKVKDALGHILSWPRQLVIRCSNMGKVVAKPVKKLATPVKKDATPLKEEI</sequence>